<keyword evidence="2" id="KW-1185">Reference proteome</keyword>
<dbReference type="Proteomes" id="UP001305702">
    <property type="component" value="Chromosome"/>
</dbReference>
<dbReference type="RefSeq" id="WP_315607284.1">
    <property type="nucleotide sequence ID" value="NZ_CP130318.1"/>
</dbReference>
<protein>
    <submittedName>
        <fullName evidence="1">Late competence development ComFB family protein</fullName>
    </submittedName>
</protein>
<organism evidence="1 2">
    <name type="scientific">Paenibacillus aurantius</name>
    <dbReference type="NCBI Taxonomy" id="2918900"/>
    <lineage>
        <taxon>Bacteria</taxon>
        <taxon>Bacillati</taxon>
        <taxon>Bacillota</taxon>
        <taxon>Bacilli</taxon>
        <taxon>Bacillales</taxon>
        <taxon>Paenibacillaceae</taxon>
        <taxon>Paenibacillus</taxon>
    </lineage>
</organism>
<name>A0AA96LJY2_9BACL</name>
<accession>A0AA96LJY2</accession>
<dbReference type="Pfam" id="PF10719">
    <property type="entry name" value="ComFB"/>
    <property type="match status" value="1"/>
</dbReference>
<sequence length="89" mass="9997">MEELVKNCLKEMLASDPRYSSCGEKCQSDAMAIVLNRIPPKYVSTPKGEIYSKTRLGKQLETDILRELAEALEKAMDPSRASIFDRGET</sequence>
<dbReference type="InterPro" id="IPR019657">
    <property type="entry name" value="ComFB"/>
</dbReference>
<dbReference type="AlphaFoldDB" id="A0AA96LJY2"/>
<dbReference type="EMBL" id="CP130318">
    <property type="protein sequence ID" value="WNQ13501.1"/>
    <property type="molecule type" value="Genomic_DNA"/>
</dbReference>
<evidence type="ECO:0000313" key="1">
    <source>
        <dbReference type="EMBL" id="WNQ13501.1"/>
    </source>
</evidence>
<evidence type="ECO:0000313" key="2">
    <source>
        <dbReference type="Proteomes" id="UP001305702"/>
    </source>
</evidence>
<dbReference type="KEGG" id="paun:MJA45_10920"/>
<proteinExistence type="predicted"/>
<reference evidence="1 2" key="1">
    <citation type="submission" date="2022-02" db="EMBL/GenBank/DDBJ databases">
        <title>Paenibacillus sp. MBLB1776 Whole Genome Shotgun Sequencing.</title>
        <authorList>
            <person name="Hwang C.Y."/>
            <person name="Cho E.-S."/>
            <person name="Seo M.-J."/>
        </authorList>
    </citation>
    <scope>NUCLEOTIDE SEQUENCE [LARGE SCALE GENOMIC DNA]</scope>
    <source>
        <strain evidence="1 2">MBLB1776</strain>
    </source>
</reference>
<gene>
    <name evidence="1" type="ORF">MJA45_10920</name>
</gene>